<name>A0A837HTD4_9BACT</name>
<comment type="caution">
    <text evidence="1">The sequence shown here is derived from an EMBL/GenBank/DDBJ whole genome shotgun (WGS) entry which is preliminary data.</text>
</comment>
<evidence type="ECO:0000313" key="2">
    <source>
        <dbReference type="Proteomes" id="UP000033998"/>
    </source>
</evidence>
<proteinExistence type="predicted"/>
<sequence>MKELAPDVNSQEHWENILEKKRMPAELPFESVRAKRVGIDLVSLDLVDSEAEAFANKLREEGPNNVPMEFPESMGEVISEIESLKEALVTQNIPEQEIHLTIHTSCVNDQDCIILFHNNGNKYHFNTKDIKGYTREKMVESLASHNIACGEK</sequence>
<gene>
    <name evidence="1" type="ORF">UT27_C0002G0027</name>
</gene>
<dbReference type="Proteomes" id="UP000033998">
    <property type="component" value="Unassembled WGS sequence"/>
</dbReference>
<accession>A0A837HTD4</accession>
<dbReference type="EMBL" id="LBWE01000002">
    <property type="protein sequence ID" value="KKR02168.1"/>
    <property type="molecule type" value="Genomic_DNA"/>
</dbReference>
<dbReference type="AlphaFoldDB" id="A0A837HTD4"/>
<reference evidence="1" key="1">
    <citation type="journal article" date="2015" name="Nature">
        <title>rRNA introns, odd ribosomes, and small enigmatic genomes across a large radiation of phyla.</title>
        <authorList>
            <person name="Brown C.T."/>
            <person name="Hug L.A."/>
            <person name="Thomas B.C."/>
            <person name="Sharon I."/>
            <person name="Castelle C.J."/>
            <person name="Singh A."/>
            <person name="Wilkins M.J."/>
            <person name="Williams K.H."/>
            <person name="Banfield J.F."/>
        </authorList>
    </citation>
    <scope>NUCLEOTIDE SEQUENCE [LARGE SCALE GENOMIC DNA]</scope>
</reference>
<evidence type="ECO:0000313" key="1">
    <source>
        <dbReference type="EMBL" id="KKR02168.1"/>
    </source>
</evidence>
<protein>
    <submittedName>
        <fullName evidence="1">Uncharacterized protein</fullName>
    </submittedName>
</protein>
<organism evidence="1 2">
    <name type="scientific">Candidatus Nomurabacteria bacterium GW2011_GWD2_39_12</name>
    <dbReference type="NCBI Taxonomy" id="1618759"/>
    <lineage>
        <taxon>Bacteria</taxon>
        <taxon>Candidatus Nomuraibacteriota</taxon>
    </lineage>
</organism>